<accession>A0A1I7CE97</accession>
<dbReference type="STRING" id="305507.SAMN04489724_3106"/>
<reference evidence="2" key="1">
    <citation type="submission" date="2016-10" db="EMBL/GenBank/DDBJ databases">
        <authorList>
            <person name="Varghese N."/>
            <person name="Submissions S."/>
        </authorList>
    </citation>
    <scope>NUCLEOTIDE SEQUENCE [LARGE SCALE GENOMIC DNA]</scope>
    <source>
        <strain evidence="2">DSM 23445</strain>
    </source>
</reference>
<gene>
    <name evidence="1" type="ORF">SAMN04489724_3106</name>
</gene>
<evidence type="ECO:0000313" key="2">
    <source>
        <dbReference type="Proteomes" id="UP000199673"/>
    </source>
</evidence>
<protein>
    <submittedName>
        <fullName evidence="1">Uncharacterized protein</fullName>
    </submittedName>
</protein>
<organism evidence="1 2">
    <name type="scientific">Algoriphagus locisalis</name>
    <dbReference type="NCBI Taxonomy" id="305507"/>
    <lineage>
        <taxon>Bacteria</taxon>
        <taxon>Pseudomonadati</taxon>
        <taxon>Bacteroidota</taxon>
        <taxon>Cytophagia</taxon>
        <taxon>Cytophagales</taxon>
        <taxon>Cyclobacteriaceae</taxon>
        <taxon>Algoriphagus</taxon>
    </lineage>
</organism>
<proteinExistence type="predicted"/>
<dbReference type="Proteomes" id="UP000199673">
    <property type="component" value="Unassembled WGS sequence"/>
</dbReference>
<sequence length="256" mass="30066">MYSHISPLFMNDYDSTFISGIHNWCDRWCEKCAFTARCRVFEREQKRDVKSPEEFWNAVSDNFKETLEMLRTMAEERGIDIGQIIEESKADTSVQEDKILDEHPLSAITEKYLFEGKDWLDSSRIKNFLEELVRQEQLGVITPFDSKTQKIKIENALEVIQWYLFFIHVKSKRVLNDLSGDFWEGYPESEKSYNGSAKVAMIAIERSMNAWKQLLDLIEDEQDSILMHLVLLEKSRNQLIALVPNYNVFIRPGFDD</sequence>
<dbReference type="AlphaFoldDB" id="A0A1I7CE97"/>
<keyword evidence="2" id="KW-1185">Reference proteome</keyword>
<name>A0A1I7CE97_9BACT</name>
<dbReference type="EMBL" id="FPBF01000004">
    <property type="protein sequence ID" value="SFT97711.1"/>
    <property type="molecule type" value="Genomic_DNA"/>
</dbReference>
<evidence type="ECO:0000313" key="1">
    <source>
        <dbReference type="EMBL" id="SFT97711.1"/>
    </source>
</evidence>